<keyword evidence="3" id="KW-1185">Reference proteome</keyword>
<dbReference type="Gene3D" id="3.30.2310.20">
    <property type="entry name" value="RelE-like"/>
    <property type="match status" value="1"/>
</dbReference>
<name>A0ABR7DZK1_9BACT</name>
<dbReference type="Pfam" id="PF05016">
    <property type="entry name" value="ParE_toxin"/>
    <property type="match status" value="1"/>
</dbReference>
<evidence type="ECO:0000313" key="2">
    <source>
        <dbReference type="EMBL" id="MBC5642940.1"/>
    </source>
</evidence>
<sequence>MKIIWDPLVKQQIEQIFRFNQTTFGTSKAKHIVESIYQHINLLKKFPLMGTIEQNTTDWAPPYRYLVEKHCKIYYTVDKDVIYVALIWDTRQDPQKLWTILK</sequence>
<keyword evidence="1" id="KW-1277">Toxin-antitoxin system</keyword>
<dbReference type="RefSeq" id="WP_007654845.1">
    <property type="nucleotide sequence ID" value="NZ_JACOOI010000007.1"/>
</dbReference>
<dbReference type="InterPro" id="IPR035093">
    <property type="entry name" value="RelE/ParE_toxin_dom_sf"/>
</dbReference>
<proteinExistence type="predicted"/>
<evidence type="ECO:0000256" key="1">
    <source>
        <dbReference type="ARBA" id="ARBA00022649"/>
    </source>
</evidence>
<accession>A0ABR7DZK1</accession>
<comment type="caution">
    <text evidence="2">The sequence shown here is derived from an EMBL/GenBank/DDBJ whole genome shotgun (WGS) entry which is preliminary data.</text>
</comment>
<organism evidence="2 3">
    <name type="scientific">Parabacteroides segnis</name>
    <dbReference type="NCBI Taxonomy" id="2763058"/>
    <lineage>
        <taxon>Bacteria</taxon>
        <taxon>Pseudomonadati</taxon>
        <taxon>Bacteroidota</taxon>
        <taxon>Bacteroidia</taxon>
        <taxon>Bacteroidales</taxon>
        <taxon>Tannerellaceae</taxon>
        <taxon>Parabacteroides</taxon>
    </lineage>
</organism>
<dbReference type="InterPro" id="IPR007712">
    <property type="entry name" value="RelE/ParE_toxin"/>
</dbReference>
<dbReference type="EMBL" id="JACOOI010000007">
    <property type="protein sequence ID" value="MBC5642940.1"/>
    <property type="molecule type" value="Genomic_DNA"/>
</dbReference>
<reference evidence="2 3" key="1">
    <citation type="submission" date="2020-08" db="EMBL/GenBank/DDBJ databases">
        <title>Genome public.</title>
        <authorList>
            <person name="Liu C."/>
            <person name="Sun Q."/>
        </authorList>
    </citation>
    <scope>NUCLEOTIDE SEQUENCE [LARGE SCALE GENOMIC DNA]</scope>
    <source>
        <strain evidence="2 3">BX2</strain>
    </source>
</reference>
<gene>
    <name evidence="2" type="ORF">H8S77_08570</name>
</gene>
<protein>
    <submittedName>
        <fullName evidence="2">Type II toxin-antitoxin system RelE/ParE family toxin</fullName>
    </submittedName>
</protein>
<evidence type="ECO:0000313" key="3">
    <source>
        <dbReference type="Proteomes" id="UP000644010"/>
    </source>
</evidence>
<dbReference type="SUPFAM" id="SSF143011">
    <property type="entry name" value="RelE-like"/>
    <property type="match status" value="1"/>
</dbReference>
<dbReference type="Proteomes" id="UP000644010">
    <property type="component" value="Unassembled WGS sequence"/>
</dbReference>